<accession>A0ABP6X8K9</accession>
<dbReference type="EMBL" id="BAABCE010000009">
    <property type="protein sequence ID" value="GAA3560677.1"/>
    <property type="molecule type" value="Genomic_DNA"/>
</dbReference>
<sequence>MWDVAMTARYWVPMFDPTSAAARWPAELDAPKRLRILADSYGLSPQDRAELPGVIEQATASCRAFVADRVADGDPAYTQALSERGGWQRWDRIEGVLAAHREVLTAALSD</sequence>
<protein>
    <submittedName>
        <fullName evidence="1">Uncharacterized protein</fullName>
    </submittedName>
</protein>
<dbReference type="Proteomes" id="UP001500707">
    <property type="component" value="Unassembled WGS sequence"/>
</dbReference>
<reference evidence="2" key="1">
    <citation type="journal article" date="2019" name="Int. J. Syst. Evol. Microbiol.">
        <title>The Global Catalogue of Microorganisms (GCM) 10K type strain sequencing project: providing services to taxonomists for standard genome sequencing and annotation.</title>
        <authorList>
            <consortium name="The Broad Institute Genomics Platform"/>
            <consortium name="The Broad Institute Genome Sequencing Center for Infectious Disease"/>
            <person name="Wu L."/>
            <person name="Ma J."/>
        </authorList>
    </citation>
    <scope>NUCLEOTIDE SEQUENCE [LARGE SCALE GENOMIC DNA]</scope>
    <source>
        <strain evidence="2">JCM 17656</strain>
    </source>
</reference>
<comment type="caution">
    <text evidence="1">The sequence shown here is derived from an EMBL/GenBank/DDBJ whole genome shotgun (WGS) entry which is preliminary data.</text>
</comment>
<name>A0ABP6X8K9_9ACTN</name>
<gene>
    <name evidence="1" type="ORF">GCM10022295_48620</name>
</gene>
<keyword evidence="2" id="KW-1185">Reference proteome</keyword>
<organism evidence="1 2">
    <name type="scientific">Streptomyces osmaniensis</name>
    <dbReference type="NCBI Taxonomy" id="593134"/>
    <lineage>
        <taxon>Bacteria</taxon>
        <taxon>Bacillati</taxon>
        <taxon>Actinomycetota</taxon>
        <taxon>Actinomycetes</taxon>
        <taxon>Kitasatosporales</taxon>
        <taxon>Streptomycetaceae</taxon>
        <taxon>Streptomyces</taxon>
    </lineage>
</organism>
<evidence type="ECO:0000313" key="1">
    <source>
        <dbReference type="EMBL" id="GAA3560677.1"/>
    </source>
</evidence>
<evidence type="ECO:0000313" key="2">
    <source>
        <dbReference type="Proteomes" id="UP001500707"/>
    </source>
</evidence>
<proteinExistence type="predicted"/>